<dbReference type="Proteomes" id="UP000005234">
    <property type="component" value="Chromosome"/>
</dbReference>
<dbReference type="Pfam" id="PF01047">
    <property type="entry name" value="MarR"/>
    <property type="match status" value="1"/>
</dbReference>
<dbReference type="SMART" id="SM00347">
    <property type="entry name" value="HTH_MARR"/>
    <property type="match status" value="1"/>
</dbReference>
<gene>
    <name evidence="2" type="ordered locus">Fraau_0205</name>
</gene>
<sequence>MDITVGPRFDGTRREWVPPCFVEFRMASAPSRLAYRNLPLLLQRTREHVVAPFRAIVAEQGLTEQQWRIIRIMLDTGPIEPYQLVSLCSISSPSLTGILGRMEQQELVKRHKMGHDHRRRLIRLTDRGQALAETIVPRINEAYRQLESRLGEPLIASLVQTLEAVNARLDHPGDADRGQAG</sequence>
<dbReference type="PROSITE" id="PS50995">
    <property type="entry name" value="HTH_MARR_2"/>
    <property type="match status" value="1"/>
</dbReference>
<dbReference type="InterPro" id="IPR039422">
    <property type="entry name" value="MarR/SlyA-like"/>
</dbReference>
<dbReference type="KEGG" id="fau:Fraau_0205"/>
<protein>
    <submittedName>
        <fullName evidence="2">Homoprotocatechuate degradation operon regulator, HpaR</fullName>
    </submittedName>
</protein>
<reference evidence="2" key="1">
    <citation type="submission" date="2012-02" db="EMBL/GenBank/DDBJ databases">
        <title>The complete genome of Frateuria aurantia DSM 6220.</title>
        <authorList>
            <consortium name="US DOE Joint Genome Institute (JGI-PGF)"/>
            <person name="Lucas S."/>
            <person name="Copeland A."/>
            <person name="Lapidus A."/>
            <person name="Glavina del Rio T."/>
            <person name="Dalin E."/>
            <person name="Tice H."/>
            <person name="Bruce D."/>
            <person name="Goodwin L."/>
            <person name="Pitluck S."/>
            <person name="Peters L."/>
            <person name="Ovchinnikova G."/>
            <person name="Teshima H."/>
            <person name="Kyrpides N."/>
            <person name="Mavromatis K."/>
            <person name="Ivanova N."/>
            <person name="Brettin T."/>
            <person name="Detter J.C."/>
            <person name="Han C."/>
            <person name="Larimer F."/>
            <person name="Land M."/>
            <person name="Hauser L."/>
            <person name="Markowitz V."/>
            <person name="Cheng J.-F."/>
            <person name="Hugenholtz P."/>
            <person name="Woyke T."/>
            <person name="Wu D."/>
            <person name="Brambilla E."/>
            <person name="Klenk H.-P."/>
            <person name="Eisen J.A."/>
        </authorList>
    </citation>
    <scope>NUCLEOTIDE SEQUENCE</scope>
    <source>
        <strain evidence="2">DSM 6220</strain>
    </source>
</reference>
<dbReference type="InterPro" id="IPR036388">
    <property type="entry name" value="WH-like_DNA-bd_sf"/>
</dbReference>
<evidence type="ECO:0000259" key="1">
    <source>
        <dbReference type="PROSITE" id="PS50995"/>
    </source>
</evidence>
<name>H8L1H4_FRAAD</name>
<evidence type="ECO:0000313" key="3">
    <source>
        <dbReference type="Proteomes" id="UP000005234"/>
    </source>
</evidence>
<dbReference type="STRING" id="767434.Fraau_0205"/>
<dbReference type="InterPro" id="IPR000835">
    <property type="entry name" value="HTH_MarR-typ"/>
</dbReference>
<proteinExistence type="predicted"/>
<dbReference type="Gene3D" id="1.10.10.10">
    <property type="entry name" value="Winged helix-like DNA-binding domain superfamily/Winged helix DNA-binding domain"/>
    <property type="match status" value="1"/>
</dbReference>
<evidence type="ECO:0000313" key="2">
    <source>
        <dbReference type="EMBL" id="AFC84702.1"/>
    </source>
</evidence>
<dbReference type="SUPFAM" id="SSF46785">
    <property type="entry name" value="Winged helix' DNA-binding domain"/>
    <property type="match status" value="1"/>
</dbReference>
<dbReference type="GO" id="GO:0006950">
    <property type="term" value="P:response to stress"/>
    <property type="evidence" value="ECO:0007669"/>
    <property type="project" value="TreeGrafter"/>
</dbReference>
<dbReference type="PANTHER" id="PTHR33164:SF13">
    <property type="entry name" value="4-HYDROXYPHENYLACETATE CATABOLISM PROTEIN"/>
    <property type="match status" value="1"/>
</dbReference>
<dbReference type="PANTHER" id="PTHR33164">
    <property type="entry name" value="TRANSCRIPTIONAL REGULATOR, MARR FAMILY"/>
    <property type="match status" value="1"/>
</dbReference>
<keyword evidence="3" id="KW-1185">Reference proteome</keyword>
<dbReference type="PRINTS" id="PR00598">
    <property type="entry name" value="HTHMARR"/>
</dbReference>
<dbReference type="AlphaFoldDB" id="H8L1H4"/>
<feature type="domain" description="HTH marR-type" evidence="1">
    <location>
        <begin position="35"/>
        <end position="167"/>
    </location>
</feature>
<dbReference type="InterPro" id="IPR036390">
    <property type="entry name" value="WH_DNA-bd_sf"/>
</dbReference>
<dbReference type="GO" id="GO:0003700">
    <property type="term" value="F:DNA-binding transcription factor activity"/>
    <property type="evidence" value="ECO:0007669"/>
    <property type="project" value="InterPro"/>
</dbReference>
<accession>H8L1H4</accession>
<dbReference type="NCBIfam" id="TIGR02337">
    <property type="entry name" value="HpaR"/>
    <property type="match status" value="1"/>
</dbReference>
<dbReference type="GO" id="GO:0003677">
    <property type="term" value="F:DNA binding"/>
    <property type="evidence" value="ECO:0007669"/>
    <property type="project" value="InterPro"/>
</dbReference>
<dbReference type="InterPro" id="IPR012712">
    <property type="entry name" value="HpaR/FarR"/>
</dbReference>
<organism evidence="2 3">
    <name type="scientific">Frateuria aurantia (strain ATCC 33424 / DSM 6220 / KCTC 2777 / LMG 1558 / NBRC 3245 / NCIMB 13370)</name>
    <name type="common">Acetobacter aurantius</name>
    <dbReference type="NCBI Taxonomy" id="767434"/>
    <lineage>
        <taxon>Bacteria</taxon>
        <taxon>Pseudomonadati</taxon>
        <taxon>Pseudomonadota</taxon>
        <taxon>Gammaproteobacteria</taxon>
        <taxon>Lysobacterales</taxon>
        <taxon>Rhodanobacteraceae</taxon>
        <taxon>Frateuria</taxon>
    </lineage>
</organism>
<dbReference type="eggNOG" id="COG1846">
    <property type="taxonomic scope" value="Bacteria"/>
</dbReference>
<dbReference type="HOGENOM" id="CLU_083287_8_1_6"/>
<dbReference type="GO" id="GO:0045892">
    <property type="term" value="P:negative regulation of DNA-templated transcription"/>
    <property type="evidence" value="ECO:0007669"/>
    <property type="project" value="InterPro"/>
</dbReference>
<dbReference type="EMBL" id="CP003350">
    <property type="protein sequence ID" value="AFC84702.1"/>
    <property type="molecule type" value="Genomic_DNA"/>
</dbReference>